<feature type="transmembrane region" description="Helical" evidence="12">
    <location>
        <begin position="60"/>
        <end position="78"/>
    </location>
</feature>
<protein>
    <recommendedName>
        <fullName evidence="12">Olfactory receptor</fullName>
    </recommendedName>
</protein>
<evidence type="ECO:0000256" key="5">
    <source>
        <dbReference type="ARBA" id="ARBA00022725"/>
    </source>
</evidence>
<keyword evidence="2 12" id="KW-1003">Cell membrane</keyword>
<dbReference type="EMBL" id="KB557902">
    <property type="protein sequence ID" value="EMP29241.1"/>
    <property type="molecule type" value="Genomic_DNA"/>
</dbReference>
<evidence type="ECO:0000313" key="15">
    <source>
        <dbReference type="Proteomes" id="UP000031443"/>
    </source>
</evidence>
<feature type="transmembrane region" description="Helical" evidence="12">
    <location>
        <begin position="237"/>
        <end position="254"/>
    </location>
</feature>
<dbReference type="Pfam" id="PF13853">
    <property type="entry name" value="7tm_4"/>
    <property type="match status" value="1"/>
</dbReference>
<comment type="similarity">
    <text evidence="11">Belongs to the G-protein coupled receptor 1 family.</text>
</comment>
<keyword evidence="8 12" id="KW-0472">Membrane</keyword>
<dbReference type="PROSITE" id="PS50262">
    <property type="entry name" value="G_PROTEIN_RECEP_F1_2"/>
    <property type="match status" value="1"/>
</dbReference>
<dbReference type="PROSITE" id="PS00237">
    <property type="entry name" value="G_PROTEIN_RECEP_F1_1"/>
    <property type="match status" value="1"/>
</dbReference>
<evidence type="ECO:0000256" key="7">
    <source>
        <dbReference type="ARBA" id="ARBA00023040"/>
    </source>
</evidence>
<evidence type="ECO:0000256" key="2">
    <source>
        <dbReference type="ARBA" id="ARBA00022475"/>
    </source>
</evidence>
<dbReference type="InterPro" id="IPR000725">
    <property type="entry name" value="Olfact_rcpt"/>
</dbReference>
<keyword evidence="15" id="KW-1185">Reference proteome</keyword>
<dbReference type="PANTHER" id="PTHR26452">
    <property type="entry name" value="OLFACTORY RECEPTOR"/>
    <property type="match status" value="1"/>
</dbReference>
<dbReference type="FunFam" id="1.20.1070.10:FF:000001">
    <property type="entry name" value="Olfactory receptor"/>
    <property type="match status" value="1"/>
</dbReference>
<feature type="transmembrane region" description="Helical" evidence="12">
    <location>
        <begin position="140"/>
        <end position="158"/>
    </location>
</feature>
<organism evidence="14 15">
    <name type="scientific">Chelonia mydas</name>
    <name type="common">Green sea-turtle</name>
    <name type="synonym">Chelonia agassizi</name>
    <dbReference type="NCBI Taxonomy" id="8469"/>
    <lineage>
        <taxon>Eukaryota</taxon>
        <taxon>Metazoa</taxon>
        <taxon>Chordata</taxon>
        <taxon>Craniata</taxon>
        <taxon>Vertebrata</taxon>
        <taxon>Euteleostomi</taxon>
        <taxon>Archelosauria</taxon>
        <taxon>Testudinata</taxon>
        <taxon>Testudines</taxon>
        <taxon>Cryptodira</taxon>
        <taxon>Durocryptodira</taxon>
        <taxon>Americhelydia</taxon>
        <taxon>Chelonioidea</taxon>
        <taxon>Cheloniidae</taxon>
        <taxon>Chelonia</taxon>
    </lineage>
</organism>
<feature type="transmembrane region" description="Helical" evidence="12">
    <location>
        <begin position="274"/>
        <end position="292"/>
    </location>
</feature>
<keyword evidence="9 11" id="KW-0675">Receptor</keyword>
<evidence type="ECO:0000256" key="9">
    <source>
        <dbReference type="ARBA" id="ARBA00023170"/>
    </source>
</evidence>
<evidence type="ECO:0000256" key="3">
    <source>
        <dbReference type="ARBA" id="ARBA00022606"/>
    </source>
</evidence>
<dbReference type="AlphaFoldDB" id="M7AUW2"/>
<sequence length="318" mass="35693">MKQENQTQVTEFIFLGFSSLPHGQAFLFLVFLAIYLVTLVQNSMIFTLIQLDSHLHSPMYFFLSHLSCLDICFSSVTVPKILLTFLREQETISYCECMAQMFFLMSCAGAECALLAVMAYDRYAAICNPLRYTDIMSRRVCFPLAMGSWLWGLLDSAIHTFMASSLSFCGTNQLPHLFCDVPPLLKIACSDTYVNEVTLHLASIFVGLSPFLLIVISYLYILAAILRIRSNTGRRKAFSTCAAHLIVVTIYFGMANLNYNRPSAGYSMGVDTLVSTLYCIVTPMLNPLIYSLRNQEVKGALRKALGSPRREYSSPGRQ</sequence>
<accession>M7AUW2</accession>
<name>M7AUW2_CHEMY</name>
<evidence type="ECO:0000256" key="10">
    <source>
        <dbReference type="ARBA" id="ARBA00023224"/>
    </source>
</evidence>
<evidence type="ECO:0000313" key="14">
    <source>
        <dbReference type="EMBL" id="EMP29241.1"/>
    </source>
</evidence>
<evidence type="ECO:0000256" key="1">
    <source>
        <dbReference type="ARBA" id="ARBA00004651"/>
    </source>
</evidence>
<dbReference type="InterPro" id="IPR050516">
    <property type="entry name" value="Olfactory_GPCR"/>
</dbReference>
<evidence type="ECO:0000256" key="12">
    <source>
        <dbReference type="RuleBase" id="RU363047"/>
    </source>
</evidence>
<dbReference type="PRINTS" id="PR00245">
    <property type="entry name" value="OLFACTORYR"/>
</dbReference>
<evidence type="ECO:0000256" key="4">
    <source>
        <dbReference type="ARBA" id="ARBA00022692"/>
    </source>
</evidence>
<dbReference type="GO" id="GO:0004930">
    <property type="term" value="F:G protein-coupled receptor activity"/>
    <property type="evidence" value="ECO:0007669"/>
    <property type="project" value="UniProtKB-KW"/>
</dbReference>
<evidence type="ECO:0000256" key="8">
    <source>
        <dbReference type="ARBA" id="ARBA00023136"/>
    </source>
</evidence>
<evidence type="ECO:0000259" key="13">
    <source>
        <dbReference type="PROSITE" id="PS50262"/>
    </source>
</evidence>
<keyword evidence="10 11" id="KW-0807">Transducer</keyword>
<dbReference type="InterPro" id="IPR017452">
    <property type="entry name" value="GPCR_Rhodpsn_7TM"/>
</dbReference>
<dbReference type="SUPFAM" id="SSF81321">
    <property type="entry name" value="Family A G protein-coupled receptor-like"/>
    <property type="match status" value="1"/>
</dbReference>
<dbReference type="eggNOG" id="ENOG502QWPY">
    <property type="taxonomic scope" value="Eukaryota"/>
</dbReference>
<reference evidence="15" key="1">
    <citation type="journal article" date="2013" name="Nat. Genet.">
        <title>The draft genomes of soft-shell turtle and green sea turtle yield insights into the development and evolution of the turtle-specific body plan.</title>
        <authorList>
            <person name="Wang Z."/>
            <person name="Pascual-Anaya J."/>
            <person name="Zadissa A."/>
            <person name="Li W."/>
            <person name="Niimura Y."/>
            <person name="Huang Z."/>
            <person name="Li C."/>
            <person name="White S."/>
            <person name="Xiong Z."/>
            <person name="Fang D."/>
            <person name="Wang B."/>
            <person name="Ming Y."/>
            <person name="Chen Y."/>
            <person name="Zheng Y."/>
            <person name="Kuraku S."/>
            <person name="Pignatelli M."/>
            <person name="Herrero J."/>
            <person name="Beal K."/>
            <person name="Nozawa M."/>
            <person name="Li Q."/>
            <person name="Wang J."/>
            <person name="Zhang H."/>
            <person name="Yu L."/>
            <person name="Shigenobu S."/>
            <person name="Wang J."/>
            <person name="Liu J."/>
            <person name="Flicek P."/>
            <person name="Searle S."/>
            <person name="Wang J."/>
            <person name="Kuratani S."/>
            <person name="Yin Y."/>
            <person name="Aken B."/>
            <person name="Zhang G."/>
            <person name="Irie N."/>
        </authorList>
    </citation>
    <scope>NUCLEOTIDE SEQUENCE [LARGE SCALE GENOMIC DNA]</scope>
</reference>
<dbReference type="Gene3D" id="1.20.1070.10">
    <property type="entry name" value="Rhodopsin 7-helix transmembrane proteins"/>
    <property type="match status" value="1"/>
</dbReference>
<feature type="transmembrane region" description="Helical" evidence="12">
    <location>
        <begin position="201"/>
        <end position="225"/>
    </location>
</feature>
<dbReference type="InterPro" id="IPR000276">
    <property type="entry name" value="GPCR_Rhodpsn"/>
</dbReference>
<dbReference type="GO" id="GO:0005886">
    <property type="term" value="C:plasma membrane"/>
    <property type="evidence" value="ECO:0007669"/>
    <property type="project" value="UniProtKB-SubCell"/>
</dbReference>
<dbReference type="PRINTS" id="PR00237">
    <property type="entry name" value="GPCRRHODOPSN"/>
</dbReference>
<dbReference type="Proteomes" id="UP000031443">
    <property type="component" value="Unassembled WGS sequence"/>
</dbReference>
<dbReference type="GO" id="GO:0004984">
    <property type="term" value="F:olfactory receptor activity"/>
    <property type="evidence" value="ECO:0007669"/>
    <property type="project" value="InterPro"/>
</dbReference>
<keyword evidence="6 12" id="KW-1133">Transmembrane helix</keyword>
<keyword evidence="5 12" id="KW-0552">Olfaction</keyword>
<evidence type="ECO:0000256" key="11">
    <source>
        <dbReference type="RuleBase" id="RU000688"/>
    </source>
</evidence>
<proteinExistence type="inferred from homology"/>
<comment type="subcellular location">
    <subcellularLocation>
        <location evidence="1 12">Cell membrane</location>
        <topology evidence="1 12">Multi-pass membrane protein</topology>
    </subcellularLocation>
</comment>
<feature type="domain" description="G-protein coupled receptors family 1 profile" evidence="13">
    <location>
        <begin position="41"/>
        <end position="290"/>
    </location>
</feature>
<dbReference type="KEGG" id="cmy:102938779"/>
<keyword evidence="4 11" id="KW-0812">Transmembrane</keyword>
<dbReference type="CDD" id="cd15231">
    <property type="entry name" value="7tmA_OR5V1-like"/>
    <property type="match status" value="1"/>
</dbReference>
<keyword evidence="7 11" id="KW-0297">G-protein coupled receptor</keyword>
<gene>
    <name evidence="14" type="ORF">UY3_13650</name>
</gene>
<keyword evidence="3 12" id="KW-0716">Sensory transduction</keyword>
<dbReference type="OrthoDB" id="6145535at2759"/>
<feature type="transmembrane region" description="Helical" evidence="12">
    <location>
        <begin position="98"/>
        <end position="120"/>
    </location>
</feature>
<feature type="transmembrane region" description="Helical" evidence="12">
    <location>
        <begin position="25"/>
        <end position="48"/>
    </location>
</feature>
<evidence type="ECO:0000256" key="6">
    <source>
        <dbReference type="ARBA" id="ARBA00022989"/>
    </source>
</evidence>